<dbReference type="NCBIfam" id="TIGR03833">
    <property type="entry name" value="YwbE family protein"/>
    <property type="match status" value="1"/>
</dbReference>
<dbReference type="HOGENOM" id="CLU_182218_0_0_7"/>
<proteinExistence type="predicted"/>
<dbReference type="KEGG" id="das:Daes_0811"/>
<protein>
    <recommendedName>
        <fullName evidence="3">YwbE family protein</fullName>
    </recommendedName>
</protein>
<reference evidence="2" key="1">
    <citation type="submission" date="2010-12" db="EMBL/GenBank/DDBJ databases">
        <title>Complete sequence of Desulfovibrio aespoeensis Aspo-2.</title>
        <authorList>
            <consortium name="US DOE Joint Genome Institute"/>
            <person name="Lucas S."/>
            <person name="Copeland A."/>
            <person name="Lapidus A."/>
            <person name="Cheng J.-F."/>
            <person name="Goodwin L."/>
            <person name="Pitluck S."/>
            <person name="Chertkov O."/>
            <person name="Misra M."/>
            <person name="Detter J.C."/>
            <person name="Han C."/>
            <person name="Tapia R."/>
            <person name="Land M."/>
            <person name="Hauser L."/>
            <person name="Kyrpides N."/>
            <person name="Ivanova N."/>
            <person name="Ovchinnikova G."/>
            <person name="Pedersen K."/>
            <person name="Jagevall S."/>
            <person name="Hazen T."/>
            <person name="Woyke T."/>
        </authorList>
    </citation>
    <scope>NUCLEOTIDE SEQUENCE [LARGE SCALE GENOMIC DNA]</scope>
    <source>
        <strain evidence="2">ATCC 700646 / DSM 10631 / Aspo-2</strain>
    </source>
</reference>
<dbReference type="PANTHER" id="PTHR40069:SF1">
    <property type="entry name" value="YWBE PROTEIN"/>
    <property type="match status" value="1"/>
</dbReference>
<dbReference type="eggNOG" id="COG4895">
    <property type="taxonomic scope" value="Bacteria"/>
</dbReference>
<gene>
    <name evidence="1" type="ordered locus">Daes_0811</name>
</gene>
<dbReference type="Proteomes" id="UP000002191">
    <property type="component" value="Chromosome"/>
</dbReference>
<evidence type="ECO:0000313" key="2">
    <source>
        <dbReference type="Proteomes" id="UP000002191"/>
    </source>
</evidence>
<organism evidence="1 2">
    <name type="scientific">Pseudodesulfovibrio aespoeensis (strain ATCC 700646 / DSM 10631 / Aspo-2)</name>
    <name type="common">Desulfovibrio aespoeensis</name>
    <dbReference type="NCBI Taxonomy" id="643562"/>
    <lineage>
        <taxon>Bacteria</taxon>
        <taxon>Pseudomonadati</taxon>
        <taxon>Thermodesulfobacteriota</taxon>
        <taxon>Desulfovibrionia</taxon>
        <taxon>Desulfovibrionales</taxon>
        <taxon>Desulfovibrionaceae</taxon>
    </lineage>
</organism>
<dbReference type="InterPro" id="IPR019240">
    <property type="entry name" value="DUF2196"/>
</dbReference>
<reference evidence="1 2" key="2">
    <citation type="journal article" date="2014" name="Genome Announc.">
        <title>Complete Genome Sequence of the Subsurface, Mesophilic Sulfate-Reducing Bacterium Desulfovibrio aespoeensis Aspo-2.</title>
        <authorList>
            <person name="Pedersen K."/>
            <person name="Bengtsson A."/>
            <person name="Edlund J."/>
            <person name="Rabe L."/>
            <person name="Hazen T."/>
            <person name="Chakraborty R."/>
            <person name="Goodwin L."/>
            <person name="Shapiro N."/>
        </authorList>
    </citation>
    <scope>NUCLEOTIDE SEQUENCE [LARGE SCALE GENOMIC DNA]</scope>
    <source>
        <strain evidence="2">ATCC 700646 / DSM 10631 / Aspo-2</strain>
    </source>
</reference>
<keyword evidence="2" id="KW-1185">Reference proteome</keyword>
<dbReference type="RefSeq" id="WP_013513759.1">
    <property type="nucleotide sequence ID" value="NC_014844.1"/>
</dbReference>
<dbReference type="PANTHER" id="PTHR40069">
    <property type="entry name" value="YWBE PROTEIN"/>
    <property type="match status" value="1"/>
</dbReference>
<sequence>MEGTIRKNLAPGMTVDIVLKKDQRTGALTRGTVAALLTKSPTHPHGIKVRLTNGQVGRVKHILVHTPGQAG</sequence>
<dbReference type="Pfam" id="PF09962">
    <property type="entry name" value="DUF2196"/>
    <property type="match status" value="1"/>
</dbReference>
<dbReference type="OrthoDB" id="9804519at2"/>
<evidence type="ECO:0008006" key="3">
    <source>
        <dbReference type="Google" id="ProtNLM"/>
    </source>
</evidence>
<dbReference type="STRING" id="643562.Daes_0811"/>
<evidence type="ECO:0000313" key="1">
    <source>
        <dbReference type="EMBL" id="ADU61828.1"/>
    </source>
</evidence>
<accession>E6VR99</accession>
<dbReference type="EMBL" id="CP002431">
    <property type="protein sequence ID" value="ADU61828.1"/>
    <property type="molecule type" value="Genomic_DNA"/>
</dbReference>
<dbReference type="AlphaFoldDB" id="E6VR99"/>
<name>E6VR99_PSEA9</name>